<dbReference type="PROSITE" id="PS00895">
    <property type="entry name" value="3_HYDROXYISOBUT_DH"/>
    <property type="match status" value="1"/>
</dbReference>
<dbReference type="SUPFAM" id="SSF51735">
    <property type="entry name" value="NAD(P)-binding Rossmann-fold domains"/>
    <property type="match status" value="1"/>
</dbReference>
<keyword evidence="1 5" id="KW-0560">Oxidoreductase</keyword>
<evidence type="ECO:0000256" key="1">
    <source>
        <dbReference type="ARBA" id="ARBA00023002"/>
    </source>
</evidence>
<dbReference type="SUPFAM" id="SSF48179">
    <property type="entry name" value="6-phosphogluconate dehydrogenase C-terminal domain-like"/>
    <property type="match status" value="1"/>
</dbReference>
<feature type="domain" description="3-hydroxyisobutyrate dehydrogenase-like NAD-binding" evidence="4">
    <location>
        <begin position="169"/>
        <end position="286"/>
    </location>
</feature>
<gene>
    <name evidence="5" type="primary">garR</name>
    <name evidence="5" type="ORF">KBTEX_02064</name>
</gene>
<dbReference type="InterPro" id="IPR029154">
    <property type="entry name" value="HIBADH-like_NADP-bd"/>
</dbReference>
<reference evidence="5" key="1">
    <citation type="submission" date="2019-06" db="EMBL/GenBank/DDBJ databases">
        <authorList>
            <person name="Murdoch R.W."/>
            <person name="Fathepure B."/>
        </authorList>
    </citation>
    <scope>NUCLEOTIDE SEQUENCE</scope>
</reference>
<dbReference type="PANTHER" id="PTHR43580:SF2">
    <property type="entry name" value="CYTOKINE-LIKE NUCLEAR FACTOR N-PAC"/>
    <property type="match status" value="1"/>
</dbReference>
<dbReference type="PIRSF" id="PIRSF000103">
    <property type="entry name" value="HIBADH"/>
    <property type="match status" value="1"/>
</dbReference>
<accession>A0A5B8RAD9</accession>
<dbReference type="GO" id="GO:0051287">
    <property type="term" value="F:NAD binding"/>
    <property type="evidence" value="ECO:0007669"/>
    <property type="project" value="InterPro"/>
</dbReference>
<dbReference type="InterPro" id="IPR051265">
    <property type="entry name" value="HIBADH-related_NP60_sf"/>
</dbReference>
<dbReference type="InterPro" id="IPR013328">
    <property type="entry name" value="6PGD_dom2"/>
</dbReference>
<feature type="domain" description="6-phosphogluconate dehydrogenase NADP-binding" evidence="3">
    <location>
        <begin position="7"/>
        <end position="161"/>
    </location>
</feature>
<organism evidence="5">
    <name type="scientific">uncultured organism</name>
    <dbReference type="NCBI Taxonomy" id="155900"/>
    <lineage>
        <taxon>unclassified sequences</taxon>
        <taxon>environmental samples</taxon>
    </lineage>
</organism>
<dbReference type="InterPro" id="IPR002204">
    <property type="entry name" value="3-OH-isobutyrate_DH-rel_CS"/>
</dbReference>
<evidence type="ECO:0000259" key="4">
    <source>
        <dbReference type="Pfam" id="PF14833"/>
    </source>
</evidence>
<dbReference type="EC" id="1.1.1.60" evidence="5"/>
<dbReference type="Gene3D" id="3.40.50.720">
    <property type="entry name" value="NAD(P)-binding Rossmann-like Domain"/>
    <property type="match status" value="1"/>
</dbReference>
<dbReference type="InterPro" id="IPR015815">
    <property type="entry name" value="HIBADH-related"/>
</dbReference>
<name>A0A5B8RAD9_9ZZZZ</name>
<dbReference type="Pfam" id="PF14833">
    <property type="entry name" value="NAD_binding_11"/>
    <property type="match status" value="1"/>
</dbReference>
<dbReference type="Gene3D" id="1.10.1040.10">
    <property type="entry name" value="N-(1-d-carboxylethyl)-l-norvaline Dehydrogenase, domain 2"/>
    <property type="match status" value="1"/>
</dbReference>
<evidence type="ECO:0000313" key="5">
    <source>
        <dbReference type="EMBL" id="QEA05740.1"/>
    </source>
</evidence>
<dbReference type="InterPro" id="IPR006115">
    <property type="entry name" value="6PGDH_NADP-bd"/>
</dbReference>
<dbReference type="GO" id="GO:0050661">
    <property type="term" value="F:NADP binding"/>
    <property type="evidence" value="ECO:0007669"/>
    <property type="project" value="InterPro"/>
</dbReference>
<evidence type="ECO:0000259" key="3">
    <source>
        <dbReference type="Pfam" id="PF03446"/>
    </source>
</evidence>
<sequence length="297" mass="30221">MTENTAVGFIGLGAMGAPMATNLVRAGFDVTVHNRTAAKTRPLAGAGAAVADTPAGTVTGGGVVITMLADDAAVRAVTLGEDGIAGRLGEGGLHVMMSTVAAETSRELASRHAEHGEQVLVAPVFGRPDMAEAAKLNICVSGDAAAKARARPLLDAMGAGVWDFGDELGAANIVKLAGNFMIAAASEAMGEAYTLCEGHGIDRNSVHELLSSTLFASPVHQGYGARIAARTYQPAGFPMPLGLKDLTLAGEAAARAGVPMPLADLCRQRLIAGIAHGRDDWDWAGLAQGVSDDAGRS</sequence>
<protein>
    <submittedName>
        <fullName evidence="5">2-hydroxy-3-oxopropionate reductase</fullName>
        <ecNumber evidence="5">1.1.1.60</ecNumber>
    </submittedName>
</protein>
<dbReference type="InterPro" id="IPR036291">
    <property type="entry name" value="NAD(P)-bd_dom_sf"/>
</dbReference>
<dbReference type="InterPro" id="IPR008927">
    <property type="entry name" value="6-PGluconate_DH-like_C_sf"/>
</dbReference>
<dbReference type="Pfam" id="PF03446">
    <property type="entry name" value="NAD_binding_2"/>
    <property type="match status" value="1"/>
</dbReference>
<proteinExistence type="predicted"/>
<evidence type="ECO:0000256" key="2">
    <source>
        <dbReference type="ARBA" id="ARBA00023027"/>
    </source>
</evidence>
<dbReference type="AlphaFoldDB" id="A0A5B8RAD9"/>
<dbReference type="EMBL" id="MN079109">
    <property type="protein sequence ID" value="QEA05740.1"/>
    <property type="molecule type" value="Genomic_DNA"/>
</dbReference>
<dbReference type="GO" id="GO:0008679">
    <property type="term" value="F:2-hydroxy-3-oxopropionate reductase activity"/>
    <property type="evidence" value="ECO:0007669"/>
    <property type="project" value="UniProtKB-EC"/>
</dbReference>
<keyword evidence="2" id="KW-0520">NAD</keyword>
<dbReference type="PANTHER" id="PTHR43580">
    <property type="entry name" value="OXIDOREDUCTASE GLYR1-RELATED"/>
    <property type="match status" value="1"/>
</dbReference>